<feature type="transmembrane region" description="Helical" evidence="7">
    <location>
        <begin position="807"/>
        <end position="825"/>
    </location>
</feature>
<comment type="subcellular location">
    <subcellularLocation>
        <location evidence="1">Cell membrane</location>
        <topology evidence="1">Multi-pass membrane protein</topology>
    </subcellularLocation>
</comment>
<feature type="compositionally biased region" description="Polar residues" evidence="6">
    <location>
        <begin position="513"/>
        <end position="540"/>
    </location>
</feature>
<feature type="transmembrane region" description="Helical" evidence="7">
    <location>
        <begin position="95"/>
        <end position="119"/>
    </location>
</feature>
<dbReference type="Proteomes" id="UP000479226">
    <property type="component" value="Unassembled WGS sequence"/>
</dbReference>
<feature type="transmembrane region" description="Helical" evidence="7">
    <location>
        <begin position="162"/>
        <end position="182"/>
    </location>
</feature>
<evidence type="ECO:0000256" key="1">
    <source>
        <dbReference type="ARBA" id="ARBA00004651"/>
    </source>
</evidence>
<dbReference type="PANTHER" id="PTHR30250:SF11">
    <property type="entry name" value="O-ANTIGEN TRANSPORTER-RELATED"/>
    <property type="match status" value="1"/>
</dbReference>
<feature type="transmembrane region" description="Helical" evidence="7">
    <location>
        <begin position="780"/>
        <end position="800"/>
    </location>
</feature>
<dbReference type="RefSeq" id="WP_165181571.1">
    <property type="nucleotide sequence ID" value="NZ_JAAKZI010000011.1"/>
</dbReference>
<evidence type="ECO:0000256" key="6">
    <source>
        <dbReference type="SAM" id="MobiDB-lite"/>
    </source>
</evidence>
<evidence type="ECO:0000256" key="3">
    <source>
        <dbReference type="ARBA" id="ARBA00022692"/>
    </source>
</evidence>
<feature type="transmembrane region" description="Helical" evidence="7">
    <location>
        <begin position="903"/>
        <end position="921"/>
    </location>
</feature>
<keyword evidence="2" id="KW-1003">Cell membrane</keyword>
<feature type="transmembrane region" description="Helical" evidence="7">
    <location>
        <begin position="409"/>
        <end position="429"/>
    </location>
</feature>
<keyword evidence="9" id="KW-1185">Reference proteome</keyword>
<evidence type="ECO:0000256" key="5">
    <source>
        <dbReference type="ARBA" id="ARBA00023136"/>
    </source>
</evidence>
<feature type="transmembrane region" description="Helical" evidence="7">
    <location>
        <begin position="703"/>
        <end position="719"/>
    </location>
</feature>
<accession>A0ABX0D997</accession>
<feature type="transmembrane region" description="Helical" evidence="7">
    <location>
        <begin position="131"/>
        <end position="150"/>
    </location>
</feature>
<keyword evidence="4 7" id="KW-1133">Transmembrane helix</keyword>
<feature type="compositionally biased region" description="Polar residues" evidence="6">
    <location>
        <begin position="1213"/>
        <end position="1224"/>
    </location>
</feature>
<keyword evidence="5 7" id="KW-0472">Membrane</keyword>
<feature type="transmembrane region" description="Helical" evidence="7">
    <location>
        <begin position="441"/>
        <end position="461"/>
    </location>
</feature>
<feature type="compositionally biased region" description="Low complexity" evidence="6">
    <location>
        <begin position="495"/>
        <end position="512"/>
    </location>
</feature>
<feature type="transmembrane region" description="Helical" evidence="7">
    <location>
        <begin position="872"/>
        <end position="897"/>
    </location>
</feature>
<gene>
    <name evidence="8" type="ORF">G6N77_08370</name>
</gene>
<organism evidence="8 9">
    <name type="scientific">Arthrobacter silviterrae</name>
    <dbReference type="NCBI Taxonomy" id="2026658"/>
    <lineage>
        <taxon>Bacteria</taxon>
        <taxon>Bacillati</taxon>
        <taxon>Actinomycetota</taxon>
        <taxon>Actinomycetes</taxon>
        <taxon>Micrococcales</taxon>
        <taxon>Micrococcaceae</taxon>
        <taxon>Arthrobacter</taxon>
    </lineage>
</organism>
<dbReference type="InterPro" id="IPR050833">
    <property type="entry name" value="Poly_Biosynth_Transport"/>
</dbReference>
<feature type="transmembrane region" description="Helical" evidence="7">
    <location>
        <begin position="928"/>
        <end position="947"/>
    </location>
</feature>
<evidence type="ECO:0000256" key="2">
    <source>
        <dbReference type="ARBA" id="ARBA00022475"/>
    </source>
</evidence>
<sequence length="1268" mass="133007">MTGRELLDRLHPGQVQSKSMGANTLSLAAARVAPMVVGFVFWALAALSLSPARLGLGSALVSAVLLSVQLALLGVGPATVSLLPSQHDAGRRLLSASLAAVVVTSVVVGVAVVLVTRALGGVTGAAWDNPAVVAAFLVAAVLATVAYQLDHIAVAQSSSHHALSRSLVQGLVQLGALGLGLLAKNDGVLTLLTSVAAGALASVVLGLVQQWRRGLRPTRFGAPEAKLLLRHGLPNHALMLSDRAPGYLLPLVVTAAVSATATASWYMVWMLSTAVFFVPQSAGYSLQAKLAGQGVSQQGVSQQGVSRPGIPRQGVSVQDFSRQGISRQNVSRQGISRHDASLQGISQPAPGGPGPVAWPAPAGWANPVRALVRKALMLSVVLTAGAAVVLVVAGPVLLKLLGPVYAQGWPLLLIMAPALLVGCVTQVYYGLCRARNRLAEATAVAVVAALIAVVPAAALASQRGLEGVSLVWLAGQVVAAGLAAWRLSVLTSKAQAPQSPGSKASASKAPTSRKLTSRNLTFQDQASQAPASKNQASQILPSPGRNVHPKLQGDRPGDLRRALRLDHRDALAQEQLLRHSDQRHTYTSDHDTELPKVPGLRAAWRRQYSHYVDTRVRLTDALDRVESRMRPRMVHGEGAASSSLALLAAAALGLGVWGALHADVGKIGSLGVITAVPPEYFPALAAAVAGVALSLARRRQHVWVLVVQLVVLIFLLHGLDPMIHGTPRLEASYRHLGITAYIGADGQLDTKLDAYFSWPGFFALLAMFSKATGLPSLMPLATWAPPVVNLLLLPVLLAIARRVTGHWRATWAGVWLFYLTSWVGQDYLAPQAYAYIVGLTVLAAVLAAYGGRAWKGTASKWRRVVDWMDPKVYPAPGLSRPVSAMLISCCIVMLVAMTAAHQLTPFAVAAVLLGLVAIGQLRLRLVSALAIAIPVVWLVFVATPYLVGHMDTLFGSVGNVSQTIAVTKRVSGDPGHLFVVASRIAESAFMWLAAGTGAWLLAHRHRPWLAASAAVGIPLLLLPLQPYGGELLMRVYLYSLPFSAPLLATLLLPAGGRRPRVWRTVLVAVVGLALAGTTMVTRYGNDALETFSQGELALVSQLDHAAPNGAVVIEAVHDTPWRSVKYATYKYRTLLPGKPQADAPELACSFVEELAAKSGAYLLVTQSQIDSAEMLGIGPPGAVQHFVDTCQLRDGWRVLAHNTSGILIHINGATNANPQESPGSGPSRVGYRFTSPGPGGTASPAGGSGGGVAVDWPGRGGGTVVLAG</sequence>
<feature type="region of interest" description="Disordered" evidence="6">
    <location>
        <begin position="1213"/>
        <end position="1268"/>
    </location>
</feature>
<keyword evidence="3 7" id="KW-0812">Transmembrane</keyword>
<dbReference type="EMBL" id="JAAKZI010000011">
    <property type="protein sequence ID" value="NGN83471.1"/>
    <property type="molecule type" value="Genomic_DNA"/>
</dbReference>
<feature type="compositionally biased region" description="Gly residues" evidence="6">
    <location>
        <begin position="1246"/>
        <end position="1268"/>
    </location>
</feature>
<feature type="region of interest" description="Disordered" evidence="6">
    <location>
        <begin position="495"/>
        <end position="557"/>
    </location>
</feature>
<feature type="transmembrane region" description="Helical" evidence="7">
    <location>
        <begin position="59"/>
        <end position="83"/>
    </location>
</feature>
<feature type="transmembrane region" description="Helical" evidence="7">
    <location>
        <begin position="1064"/>
        <end position="1084"/>
    </location>
</feature>
<feature type="transmembrane region" description="Helical" evidence="7">
    <location>
        <begin position="1008"/>
        <end position="1025"/>
    </location>
</feature>
<feature type="transmembrane region" description="Helical" evidence="7">
    <location>
        <begin position="680"/>
        <end position="696"/>
    </location>
</feature>
<feature type="transmembrane region" description="Helical" evidence="7">
    <location>
        <begin position="831"/>
        <end position="851"/>
    </location>
</feature>
<comment type="caution">
    <text evidence="8">The sequence shown here is derived from an EMBL/GenBank/DDBJ whole genome shotgun (WGS) entry which is preliminary data.</text>
</comment>
<feature type="transmembrane region" description="Helical" evidence="7">
    <location>
        <begin position="375"/>
        <end position="397"/>
    </location>
</feature>
<dbReference type="PANTHER" id="PTHR30250">
    <property type="entry name" value="PST FAMILY PREDICTED COLANIC ACID TRANSPORTER"/>
    <property type="match status" value="1"/>
</dbReference>
<feature type="transmembrane region" description="Helical" evidence="7">
    <location>
        <begin position="467"/>
        <end position="485"/>
    </location>
</feature>
<evidence type="ECO:0000256" key="7">
    <source>
        <dbReference type="SAM" id="Phobius"/>
    </source>
</evidence>
<name>A0ABX0D997_9MICC</name>
<evidence type="ECO:0008006" key="10">
    <source>
        <dbReference type="Google" id="ProtNLM"/>
    </source>
</evidence>
<proteinExistence type="predicted"/>
<feature type="transmembrane region" description="Helical" evidence="7">
    <location>
        <begin position="638"/>
        <end position="660"/>
    </location>
</feature>
<protein>
    <recommendedName>
        <fullName evidence="10">Oligosaccharide flippase family protein</fullName>
    </recommendedName>
</protein>
<feature type="transmembrane region" description="Helical" evidence="7">
    <location>
        <begin position="977"/>
        <end position="1001"/>
    </location>
</feature>
<evidence type="ECO:0000313" key="9">
    <source>
        <dbReference type="Proteomes" id="UP000479226"/>
    </source>
</evidence>
<feature type="transmembrane region" description="Helical" evidence="7">
    <location>
        <begin position="188"/>
        <end position="208"/>
    </location>
</feature>
<reference evidence="8 9" key="1">
    <citation type="submission" date="2020-02" db="EMBL/GenBank/DDBJ databases">
        <title>Genome sequence of the type strain DSM 27180 of Arthrobacter silviterrae.</title>
        <authorList>
            <person name="Gao J."/>
            <person name="Sun J."/>
        </authorList>
    </citation>
    <scope>NUCLEOTIDE SEQUENCE [LARGE SCALE GENOMIC DNA]</scope>
    <source>
        <strain evidence="8 9">DSM 27180</strain>
    </source>
</reference>
<feature type="transmembrane region" description="Helical" evidence="7">
    <location>
        <begin position="21"/>
        <end position="47"/>
    </location>
</feature>
<evidence type="ECO:0000256" key="4">
    <source>
        <dbReference type="ARBA" id="ARBA00022989"/>
    </source>
</evidence>
<feature type="transmembrane region" description="Helical" evidence="7">
    <location>
        <begin position="1031"/>
        <end position="1052"/>
    </location>
</feature>
<evidence type="ECO:0000313" key="8">
    <source>
        <dbReference type="EMBL" id="NGN83471.1"/>
    </source>
</evidence>